<comment type="similarity">
    <text evidence="2 7">Belongs to the intercrine alpha (chemokine CxC) family.</text>
</comment>
<keyword evidence="7" id="KW-0145">Chemotaxis</keyword>
<evidence type="ECO:0000256" key="4">
    <source>
        <dbReference type="ARBA" id="ARBA00022525"/>
    </source>
</evidence>
<comment type="subcellular location">
    <subcellularLocation>
        <location evidence="1 7">Secreted</location>
    </subcellularLocation>
</comment>
<keyword evidence="5" id="KW-1015">Disulfide bond</keyword>
<organism evidence="9 10">
    <name type="scientific">Acipenser oxyrinchus oxyrinchus</name>
    <dbReference type="NCBI Taxonomy" id="40147"/>
    <lineage>
        <taxon>Eukaryota</taxon>
        <taxon>Metazoa</taxon>
        <taxon>Chordata</taxon>
        <taxon>Craniata</taxon>
        <taxon>Vertebrata</taxon>
        <taxon>Euteleostomi</taxon>
        <taxon>Actinopterygii</taxon>
        <taxon>Chondrostei</taxon>
        <taxon>Acipenseriformes</taxon>
        <taxon>Acipenseridae</taxon>
        <taxon>Acipenser</taxon>
    </lineage>
</organism>
<dbReference type="InterPro" id="IPR001811">
    <property type="entry name" value="Chemokine_IL8-like_dom"/>
</dbReference>
<keyword evidence="7" id="KW-0732">Signal</keyword>
<evidence type="ECO:0000256" key="5">
    <source>
        <dbReference type="ARBA" id="ARBA00023157"/>
    </source>
</evidence>
<dbReference type="Gene3D" id="2.40.50.40">
    <property type="match status" value="1"/>
</dbReference>
<dbReference type="InterPro" id="IPR033899">
    <property type="entry name" value="CXC_Chemokine_domain"/>
</dbReference>
<name>A0AAD8GKF8_ACIOX</name>
<dbReference type="GO" id="GO:0042056">
    <property type="term" value="F:chemoattractant activity"/>
    <property type="evidence" value="ECO:0007669"/>
    <property type="project" value="UniProtKB-ARBA"/>
</dbReference>
<dbReference type="Pfam" id="PF00048">
    <property type="entry name" value="IL8"/>
    <property type="match status" value="1"/>
</dbReference>
<dbReference type="PROSITE" id="PS00471">
    <property type="entry name" value="SMALL_CYTOKINES_CXC"/>
    <property type="match status" value="1"/>
</dbReference>
<accession>A0AAD8GKF8</accession>
<dbReference type="CDD" id="cd00273">
    <property type="entry name" value="Chemokine_CXC"/>
    <property type="match status" value="1"/>
</dbReference>
<dbReference type="InterPro" id="IPR018048">
    <property type="entry name" value="Chemokine_CXC_CS"/>
</dbReference>
<protein>
    <recommendedName>
        <fullName evidence="7">C-X-C motif chemokine</fullName>
    </recommendedName>
</protein>
<evidence type="ECO:0000256" key="7">
    <source>
        <dbReference type="RuleBase" id="RU361149"/>
    </source>
</evidence>
<feature type="signal peptide" evidence="7">
    <location>
        <begin position="1"/>
        <end position="22"/>
    </location>
</feature>
<evidence type="ECO:0000256" key="2">
    <source>
        <dbReference type="ARBA" id="ARBA00010665"/>
    </source>
</evidence>
<gene>
    <name evidence="9" type="primary">CXCL8</name>
    <name evidence="9" type="ORF">AOXY_G479</name>
</gene>
<dbReference type="FunFam" id="2.40.50.40:FF:000004">
    <property type="entry name" value="C-X-C motif chemokine"/>
    <property type="match status" value="1"/>
</dbReference>
<sequence length="98" mass="10708">MSSTLSLTLLLMLTGCAYLINAAPLGVELRCKCVKTISDFIPPRQIANLIITQEGPHCSNTEVIITLKNGGKEICVNPEVKWVQRVITTFLHSAKGIQ</sequence>
<dbReference type="GO" id="GO:0008009">
    <property type="term" value="F:chemokine activity"/>
    <property type="evidence" value="ECO:0007669"/>
    <property type="project" value="InterPro"/>
</dbReference>
<dbReference type="EMBL" id="JAGXEW010000001">
    <property type="protein sequence ID" value="KAK1175779.1"/>
    <property type="molecule type" value="Genomic_DNA"/>
</dbReference>
<comment type="function">
    <text evidence="6">Ligand for cxcr3.2. Chemotactic for macrophages.</text>
</comment>
<evidence type="ECO:0000259" key="8">
    <source>
        <dbReference type="SMART" id="SM00199"/>
    </source>
</evidence>
<dbReference type="SMART" id="SM00199">
    <property type="entry name" value="SCY"/>
    <property type="match status" value="1"/>
</dbReference>
<dbReference type="GO" id="GO:0006952">
    <property type="term" value="P:defense response"/>
    <property type="evidence" value="ECO:0007669"/>
    <property type="project" value="InterPro"/>
</dbReference>
<dbReference type="AlphaFoldDB" id="A0AAD8GKF8"/>
<keyword evidence="10" id="KW-1185">Reference proteome</keyword>
<dbReference type="GO" id="GO:0006955">
    <property type="term" value="P:immune response"/>
    <property type="evidence" value="ECO:0007669"/>
    <property type="project" value="InterPro"/>
</dbReference>
<keyword evidence="3 7" id="KW-0202">Cytokine</keyword>
<proteinExistence type="inferred from homology"/>
<dbReference type="GO" id="GO:0005615">
    <property type="term" value="C:extracellular space"/>
    <property type="evidence" value="ECO:0007669"/>
    <property type="project" value="UniProtKB-UniRule"/>
</dbReference>
<evidence type="ECO:0000313" key="10">
    <source>
        <dbReference type="Proteomes" id="UP001230051"/>
    </source>
</evidence>
<evidence type="ECO:0000256" key="1">
    <source>
        <dbReference type="ARBA" id="ARBA00004613"/>
    </source>
</evidence>
<feature type="chain" id="PRO_5041781692" description="C-X-C motif chemokine" evidence="7">
    <location>
        <begin position="23"/>
        <end position="98"/>
    </location>
</feature>
<dbReference type="InterPro" id="IPR001089">
    <property type="entry name" value="Chemokine_CXC"/>
</dbReference>
<keyword evidence="4 7" id="KW-0964">Secreted</keyword>
<dbReference type="PRINTS" id="PR00437">
    <property type="entry name" value="SMALLCYTKCXC"/>
</dbReference>
<dbReference type="SUPFAM" id="SSF54117">
    <property type="entry name" value="Interleukin 8-like chemokines"/>
    <property type="match status" value="1"/>
</dbReference>
<dbReference type="InterPro" id="IPR039809">
    <property type="entry name" value="Chemokine_b/g/d"/>
</dbReference>
<dbReference type="PRINTS" id="PR00436">
    <property type="entry name" value="INTERLEUKIN8"/>
</dbReference>
<evidence type="ECO:0000313" key="9">
    <source>
        <dbReference type="EMBL" id="KAK1175779.1"/>
    </source>
</evidence>
<dbReference type="InterPro" id="IPR036048">
    <property type="entry name" value="Interleukin_8-like_sf"/>
</dbReference>
<evidence type="ECO:0000256" key="6">
    <source>
        <dbReference type="ARBA" id="ARBA00054901"/>
    </source>
</evidence>
<dbReference type="Proteomes" id="UP001230051">
    <property type="component" value="Unassembled WGS sequence"/>
</dbReference>
<feature type="domain" description="Chemokine interleukin-8-like" evidence="8">
    <location>
        <begin position="28"/>
        <end position="90"/>
    </location>
</feature>
<evidence type="ECO:0000256" key="3">
    <source>
        <dbReference type="ARBA" id="ARBA00022514"/>
    </source>
</evidence>
<reference evidence="9" key="1">
    <citation type="submission" date="2022-02" db="EMBL/GenBank/DDBJ databases">
        <title>Atlantic sturgeon de novo genome assembly.</title>
        <authorList>
            <person name="Stock M."/>
            <person name="Klopp C."/>
            <person name="Guiguen Y."/>
            <person name="Cabau C."/>
            <person name="Parinello H."/>
            <person name="Santidrian Yebra-Pimentel E."/>
            <person name="Kuhl H."/>
            <person name="Dirks R.P."/>
            <person name="Guessner J."/>
            <person name="Wuertz S."/>
            <person name="Du K."/>
            <person name="Schartl M."/>
        </authorList>
    </citation>
    <scope>NUCLEOTIDE SEQUENCE</scope>
    <source>
        <strain evidence="9">STURGEONOMICS-FGT-2020</strain>
        <tissue evidence="9">Whole blood</tissue>
    </source>
</reference>
<dbReference type="PANTHER" id="PTHR12015">
    <property type="entry name" value="SMALL INDUCIBLE CYTOKINE A"/>
    <property type="match status" value="1"/>
</dbReference>
<comment type="caution">
    <text evidence="9">The sequence shown here is derived from an EMBL/GenBank/DDBJ whole genome shotgun (WGS) entry which is preliminary data.</text>
</comment>